<dbReference type="Proteomes" id="UP001218895">
    <property type="component" value="Chromosome"/>
</dbReference>
<gene>
    <name evidence="2" type="ORF">L1994_10645</name>
</gene>
<reference evidence="2" key="1">
    <citation type="submission" date="2022-01" db="EMBL/GenBank/DDBJ databases">
        <title>Complete genome of Methanomicrobium antiquum DSM 21220.</title>
        <authorList>
            <person name="Chen S.-C."/>
            <person name="You Y.-T."/>
            <person name="Zhou Y.-Z."/>
            <person name="Lai M.-C."/>
        </authorList>
    </citation>
    <scope>NUCLEOTIDE SEQUENCE</scope>
    <source>
        <strain evidence="2">DSM 21220</strain>
    </source>
</reference>
<name>A0AAF0JTP2_9EURY</name>
<accession>A0AAF0JTP2</accession>
<dbReference type="AlphaFoldDB" id="A0AAF0JTP2"/>
<proteinExistence type="predicted"/>
<organism evidence="2 3">
    <name type="scientific">Methanomicrobium antiquum</name>
    <dbReference type="NCBI Taxonomy" id="487686"/>
    <lineage>
        <taxon>Archaea</taxon>
        <taxon>Methanobacteriati</taxon>
        <taxon>Methanobacteriota</taxon>
        <taxon>Stenosarchaea group</taxon>
        <taxon>Methanomicrobia</taxon>
        <taxon>Methanomicrobiales</taxon>
        <taxon>Methanomicrobiaceae</taxon>
        <taxon>Methanomicrobium</taxon>
    </lineage>
</organism>
<dbReference type="PANTHER" id="PTHR43252">
    <property type="entry name" value="TRANSCRIPTIONAL REGULATOR YQJI"/>
    <property type="match status" value="1"/>
</dbReference>
<feature type="domain" description="Transcription regulator PadR N-terminal" evidence="1">
    <location>
        <begin position="41"/>
        <end position="111"/>
    </location>
</feature>
<dbReference type="Pfam" id="PF03551">
    <property type="entry name" value="PadR"/>
    <property type="match status" value="1"/>
</dbReference>
<evidence type="ECO:0000259" key="1">
    <source>
        <dbReference type="Pfam" id="PF03551"/>
    </source>
</evidence>
<dbReference type="KEGG" id="manq:L1994_10645"/>
<dbReference type="EMBL" id="CP091092">
    <property type="protein sequence ID" value="WFN36583.1"/>
    <property type="molecule type" value="Genomic_DNA"/>
</dbReference>
<evidence type="ECO:0000313" key="2">
    <source>
        <dbReference type="EMBL" id="WFN36583.1"/>
    </source>
</evidence>
<keyword evidence="3" id="KW-1185">Reference proteome</keyword>
<dbReference type="InterPro" id="IPR036390">
    <property type="entry name" value="WH_DNA-bd_sf"/>
</dbReference>
<evidence type="ECO:0000313" key="3">
    <source>
        <dbReference type="Proteomes" id="UP001218895"/>
    </source>
</evidence>
<dbReference type="InterPro" id="IPR005149">
    <property type="entry name" value="Tscrpt_reg_PadR_N"/>
</dbReference>
<dbReference type="SUPFAM" id="SSF46785">
    <property type="entry name" value="Winged helix' DNA-binding domain"/>
    <property type="match status" value="1"/>
</dbReference>
<dbReference type="RefSeq" id="WP_278099418.1">
    <property type="nucleotide sequence ID" value="NZ_CP091092.1"/>
</dbReference>
<dbReference type="PANTHER" id="PTHR43252:SF5">
    <property type="entry name" value="TRANSCRIPTIONAL REGULATOR, PADR-LIKE FAMILY"/>
    <property type="match status" value="1"/>
</dbReference>
<dbReference type="GeneID" id="79950861"/>
<sequence>MKNDKDEFPWFHRHIMQEGRGDVHKRYERHERRGGFLRIYILHSLLKGPKSGYDLIKEISDKTEEVWIPSKGTLYPALKKMEEEKLIKLLKTAERSKNIYEITDEGREFLKSAIEHRKSAEEKMQVFRKIFFEIFHENSGIKTDKIHEIIFTLEKIPPEKKAEALNLTDEYLEKLRGILDK</sequence>
<dbReference type="Gene3D" id="1.10.10.10">
    <property type="entry name" value="Winged helix-like DNA-binding domain superfamily/Winged helix DNA-binding domain"/>
    <property type="match status" value="1"/>
</dbReference>
<dbReference type="InterPro" id="IPR036388">
    <property type="entry name" value="WH-like_DNA-bd_sf"/>
</dbReference>
<protein>
    <submittedName>
        <fullName evidence="2">PadR family transcriptional regulator</fullName>
    </submittedName>
</protein>